<dbReference type="PROSITE" id="PS50014">
    <property type="entry name" value="BROMODOMAIN_2"/>
    <property type="match status" value="1"/>
</dbReference>
<sequence length="576" mass="65140">MDGIKLVTENRFIMLSSAALLFLPLAILNIGSEASEVRSLIRAGSLLTKPKSVTNKPCLIALEKDAPAIWGYCPDPHHRIIETYLNLDDCLANNDGKLTPKTGQSRPTNPFAKKASENHAIVHRETDVHGVLGIRRSEPLTFSLIRRALTHLRAKDQKMSIETGSGSTAVAAEKIEKPRFSWLRPHPIFVIIFVGPDEHPFGIQKDFLCHRSEYYRKYFREKQTDEAVEHTVKLPDITPETFGLAQSFLFTGKVISDDEGVPSYESLVGLWNLGHKLGIDGLCDKTLEAMAECRRLTERIPSTPLLVQVWSDTPEGSSIRMLLLSWAAEYMRSSDARTEFAKSLPQEVLSELVVAMSSFETAAQRAKLDSESPPLLNRSAGPPRKNVHYLDQHSDEDTLNTIKKNRRLSGQPTTIVARAQEQASGRKAPQRTPLPKPQKRRSSAVHVDARNFTTSQRLEFCADLLTRMLSGPGFWTRLVGPFRDPVEPSEDGVPDYFDKVKNPMDLTTMKNKMDRREYTTDDEFLNDMRQIFDNCFTYWKKGDPMFQAGEKLQKTFEDKYSHMNKWITKMAGEEAD</sequence>
<gene>
    <name evidence="7" type="ORF">C2857_007260</name>
</gene>
<evidence type="ECO:0000256" key="3">
    <source>
        <dbReference type="SAM" id="MobiDB-lite"/>
    </source>
</evidence>
<dbReference type="InterPro" id="IPR036673">
    <property type="entry name" value="Cyanovirin-N_sf"/>
</dbReference>
<feature type="region of interest" description="Disordered" evidence="3">
    <location>
        <begin position="419"/>
        <end position="445"/>
    </location>
</feature>
<dbReference type="InterPro" id="IPR050935">
    <property type="entry name" value="Bromo_chromatin_reader"/>
</dbReference>
<keyword evidence="1 2" id="KW-0103">Bromodomain</keyword>
<feature type="transmembrane region" description="Helical" evidence="4">
    <location>
        <begin position="12"/>
        <end position="31"/>
    </location>
</feature>
<feature type="domain" description="BTB" evidence="6">
    <location>
        <begin position="190"/>
        <end position="258"/>
    </location>
</feature>
<dbReference type="InterPro" id="IPR001487">
    <property type="entry name" value="Bromodomain"/>
</dbReference>
<reference evidence="7 8" key="1">
    <citation type="journal article" date="2018" name="PLoS Genet.">
        <title>Repeat elements organise 3D genome structure and mediate transcription in the filamentous fungus Epichloe festucae.</title>
        <authorList>
            <person name="Winter D.J."/>
            <person name="Ganley A.R.D."/>
            <person name="Young C.A."/>
            <person name="Liachko I."/>
            <person name="Schardl C.L."/>
            <person name="Dupont P.Y."/>
            <person name="Berry D."/>
            <person name="Ram A."/>
            <person name="Scott B."/>
            <person name="Cox M.P."/>
        </authorList>
    </citation>
    <scope>NUCLEOTIDE SEQUENCE [LARGE SCALE GENOMIC DNA]</scope>
    <source>
        <strain evidence="7 8">Fl1</strain>
    </source>
</reference>
<dbReference type="Pfam" id="PF00651">
    <property type="entry name" value="BTB"/>
    <property type="match status" value="1"/>
</dbReference>
<evidence type="ECO:0000256" key="4">
    <source>
        <dbReference type="SAM" id="Phobius"/>
    </source>
</evidence>
<dbReference type="OrthoDB" id="21449at2759"/>
<dbReference type="PANTHER" id="PTHR22880:SF225">
    <property type="entry name" value="BROMODOMAIN-CONTAINING PROTEIN BET-1-RELATED"/>
    <property type="match status" value="1"/>
</dbReference>
<evidence type="ECO:0000313" key="8">
    <source>
        <dbReference type="Proteomes" id="UP000594364"/>
    </source>
</evidence>
<dbReference type="Gene3D" id="3.30.710.10">
    <property type="entry name" value="Potassium Channel Kv1.1, Chain A"/>
    <property type="match status" value="1"/>
</dbReference>
<dbReference type="SUPFAM" id="SSF47370">
    <property type="entry name" value="Bromodomain"/>
    <property type="match status" value="1"/>
</dbReference>
<dbReference type="Gene3D" id="1.20.920.10">
    <property type="entry name" value="Bromodomain-like"/>
    <property type="match status" value="1"/>
</dbReference>
<dbReference type="SUPFAM" id="SSF51322">
    <property type="entry name" value="Cyanovirin-N"/>
    <property type="match status" value="1"/>
</dbReference>
<evidence type="ECO:0000259" key="5">
    <source>
        <dbReference type="PROSITE" id="PS50014"/>
    </source>
</evidence>
<dbReference type="Proteomes" id="UP000594364">
    <property type="component" value="Chromosome 1"/>
</dbReference>
<dbReference type="PROSITE" id="PS00633">
    <property type="entry name" value="BROMODOMAIN_1"/>
    <property type="match status" value="1"/>
</dbReference>
<evidence type="ECO:0008006" key="9">
    <source>
        <dbReference type="Google" id="ProtNLM"/>
    </source>
</evidence>
<dbReference type="InterPro" id="IPR000210">
    <property type="entry name" value="BTB/POZ_dom"/>
</dbReference>
<keyword evidence="4" id="KW-1133">Transmembrane helix</keyword>
<dbReference type="EMBL" id="CP031385">
    <property type="protein sequence ID" value="QPG94901.1"/>
    <property type="molecule type" value="Genomic_DNA"/>
</dbReference>
<feature type="domain" description="Bromo" evidence="5">
    <location>
        <begin position="481"/>
        <end position="546"/>
    </location>
</feature>
<feature type="region of interest" description="Disordered" evidence="3">
    <location>
        <begin position="365"/>
        <end position="384"/>
    </location>
</feature>
<keyword evidence="8" id="KW-1185">Reference proteome</keyword>
<protein>
    <recommendedName>
        <fullName evidence="9">Bromo domain-containing protein</fullName>
    </recommendedName>
</protein>
<dbReference type="InterPro" id="IPR018359">
    <property type="entry name" value="Bromodomain_CS"/>
</dbReference>
<accession>A0A7S9KM79</accession>
<dbReference type="Pfam" id="PF00439">
    <property type="entry name" value="Bromodomain"/>
    <property type="match status" value="1"/>
</dbReference>
<dbReference type="GO" id="GO:0005634">
    <property type="term" value="C:nucleus"/>
    <property type="evidence" value="ECO:0007669"/>
    <property type="project" value="TreeGrafter"/>
</dbReference>
<dbReference type="SUPFAM" id="SSF54695">
    <property type="entry name" value="POZ domain"/>
    <property type="match status" value="1"/>
</dbReference>
<evidence type="ECO:0000313" key="7">
    <source>
        <dbReference type="EMBL" id="QPG94901.1"/>
    </source>
</evidence>
<dbReference type="Gene3D" id="2.30.60.10">
    <property type="entry name" value="Cyanovirin-N"/>
    <property type="match status" value="1"/>
</dbReference>
<dbReference type="GO" id="GO:0006355">
    <property type="term" value="P:regulation of DNA-templated transcription"/>
    <property type="evidence" value="ECO:0007669"/>
    <property type="project" value="TreeGrafter"/>
</dbReference>
<dbReference type="GO" id="GO:0000785">
    <property type="term" value="C:chromatin"/>
    <property type="evidence" value="ECO:0007669"/>
    <property type="project" value="TreeGrafter"/>
</dbReference>
<proteinExistence type="predicted"/>
<organism evidence="7 8">
    <name type="scientific">Epichloe festucae (strain Fl1)</name>
    <dbReference type="NCBI Taxonomy" id="877507"/>
    <lineage>
        <taxon>Eukaryota</taxon>
        <taxon>Fungi</taxon>
        <taxon>Dikarya</taxon>
        <taxon>Ascomycota</taxon>
        <taxon>Pezizomycotina</taxon>
        <taxon>Sordariomycetes</taxon>
        <taxon>Hypocreomycetidae</taxon>
        <taxon>Hypocreales</taxon>
        <taxon>Clavicipitaceae</taxon>
        <taxon>Epichloe</taxon>
    </lineage>
</organism>
<evidence type="ECO:0000256" key="1">
    <source>
        <dbReference type="ARBA" id="ARBA00023117"/>
    </source>
</evidence>
<dbReference type="PRINTS" id="PR00503">
    <property type="entry name" value="BROMODOMAIN"/>
</dbReference>
<dbReference type="SMART" id="SM00297">
    <property type="entry name" value="BROMO"/>
    <property type="match status" value="1"/>
</dbReference>
<evidence type="ECO:0000256" key="2">
    <source>
        <dbReference type="PROSITE-ProRule" id="PRU00035"/>
    </source>
</evidence>
<dbReference type="PROSITE" id="PS50097">
    <property type="entry name" value="BTB"/>
    <property type="match status" value="1"/>
</dbReference>
<dbReference type="InterPro" id="IPR011333">
    <property type="entry name" value="SKP1/BTB/POZ_sf"/>
</dbReference>
<keyword evidence="4" id="KW-0472">Membrane</keyword>
<dbReference type="GO" id="GO:0006338">
    <property type="term" value="P:chromatin remodeling"/>
    <property type="evidence" value="ECO:0007669"/>
    <property type="project" value="TreeGrafter"/>
</dbReference>
<dbReference type="PANTHER" id="PTHR22880">
    <property type="entry name" value="FALZ-RELATED BROMODOMAIN-CONTAINING PROTEINS"/>
    <property type="match status" value="1"/>
</dbReference>
<dbReference type="AlphaFoldDB" id="A0A7S9KM79"/>
<dbReference type="InterPro" id="IPR036427">
    <property type="entry name" value="Bromodomain-like_sf"/>
</dbReference>
<evidence type="ECO:0000259" key="6">
    <source>
        <dbReference type="PROSITE" id="PS50097"/>
    </source>
</evidence>
<keyword evidence="4" id="KW-0812">Transmembrane</keyword>
<name>A0A7S9KM79_EPIFF</name>